<dbReference type="AlphaFoldDB" id="A0A0K3AQA5"/>
<dbReference type="OMA" id="DSENVWI"/>
<evidence type="ECO:0000256" key="2">
    <source>
        <dbReference type="ARBA" id="ARBA00022917"/>
    </source>
</evidence>
<dbReference type="Gene3D" id="3.30.1360.40">
    <property type="match status" value="1"/>
</dbReference>
<dbReference type="EMBL" id="LN871598">
    <property type="protein sequence ID" value="CTQ40630.1"/>
    <property type="molecule type" value="Genomic_DNA"/>
</dbReference>
<name>A0A0K3AQA5_BABMR</name>
<organism evidence="4 5">
    <name type="scientific">Babesia microti (strain RI)</name>
    <dbReference type="NCBI Taxonomy" id="1133968"/>
    <lineage>
        <taxon>Eukaryota</taxon>
        <taxon>Sar</taxon>
        <taxon>Alveolata</taxon>
        <taxon>Apicomplexa</taxon>
        <taxon>Aconoidasida</taxon>
        <taxon>Piroplasmida</taxon>
        <taxon>Babesiidae</taxon>
        <taxon>Babesia</taxon>
    </lineage>
</organism>
<reference evidence="4 5" key="1">
    <citation type="journal article" date="2012" name="Nucleic Acids Res.">
        <title>Sequencing of the smallest Apicomplexan genome from the human pathogen Babesia microti.</title>
        <authorList>
            <person name="Cornillot E."/>
            <person name="Hadj-Kaddour K."/>
            <person name="Dassouli A."/>
            <person name="Noel B."/>
            <person name="Ranwez V."/>
            <person name="Vacherie B."/>
            <person name="Augagneur Y."/>
            <person name="Bres V."/>
            <person name="Duclos A."/>
            <person name="Randazzo S."/>
            <person name="Carcy B."/>
            <person name="Debierre-Grockiego F."/>
            <person name="Delbecq S."/>
            <person name="Moubri-Menage K."/>
            <person name="Shams-Eldin H."/>
            <person name="Usmani-Brown S."/>
            <person name="Bringaud F."/>
            <person name="Wincker P."/>
            <person name="Vivares C.P."/>
            <person name="Schwarz R.T."/>
            <person name="Schetters T.P."/>
            <person name="Krause P.J."/>
            <person name="Gorenflot A."/>
            <person name="Berry V."/>
            <person name="Barbe V."/>
            <person name="Ben Mamoun C."/>
        </authorList>
    </citation>
    <scope>NUCLEOTIDE SEQUENCE [LARGE SCALE GENOMIC DNA]</scope>
    <source>
        <strain evidence="4 5">RI</strain>
    </source>
</reference>
<dbReference type="GO" id="GO:0043023">
    <property type="term" value="F:ribosomal large subunit binding"/>
    <property type="evidence" value="ECO:0007669"/>
    <property type="project" value="TreeGrafter"/>
</dbReference>
<dbReference type="GeneID" id="24424665"/>
<keyword evidence="5" id="KW-1185">Reference proteome</keyword>
<reference evidence="4 5" key="2">
    <citation type="journal article" date="2013" name="PLoS ONE">
        <title>Whole genome mapping and re-organization of the nuclear and mitochondrial genomes of Babesia microti isolates.</title>
        <authorList>
            <person name="Cornillot E."/>
            <person name="Dassouli A."/>
            <person name="Garg A."/>
            <person name="Pachikara N."/>
            <person name="Randazzo S."/>
            <person name="Depoix D."/>
            <person name="Carcy B."/>
            <person name="Delbecq S."/>
            <person name="Frutos R."/>
            <person name="Silva J.C."/>
            <person name="Sutton R."/>
            <person name="Krause P.J."/>
            <person name="Mamoun C.B."/>
        </authorList>
    </citation>
    <scope>NUCLEOTIDE SEQUENCE [LARGE SCALE GENOMIC DNA]</scope>
    <source>
        <strain evidence="4 5">RI</strain>
    </source>
</reference>
<dbReference type="Gene3D" id="1.10.132.20">
    <property type="entry name" value="Ribosome-recycling factor"/>
    <property type="match status" value="1"/>
</dbReference>
<dbReference type="PANTHER" id="PTHR20982:SF3">
    <property type="entry name" value="MITOCHONDRIAL RIBOSOME RECYCLING FACTOR PSEUDO 1"/>
    <property type="match status" value="1"/>
</dbReference>
<feature type="domain" description="Ribosome recycling factor" evidence="3">
    <location>
        <begin position="73"/>
        <end position="224"/>
    </location>
</feature>
<evidence type="ECO:0000259" key="3">
    <source>
        <dbReference type="Pfam" id="PF01765"/>
    </source>
</evidence>
<evidence type="ECO:0000313" key="4">
    <source>
        <dbReference type="EMBL" id="CTQ40630.1"/>
    </source>
</evidence>
<dbReference type="RefSeq" id="XP_012648641.1">
    <property type="nucleotide sequence ID" value="XM_012793187.1"/>
</dbReference>
<comment type="similarity">
    <text evidence="1">Belongs to the RRF family.</text>
</comment>
<dbReference type="InterPro" id="IPR036191">
    <property type="entry name" value="RRF_sf"/>
</dbReference>
<evidence type="ECO:0000313" key="5">
    <source>
        <dbReference type="Proteomes" id="UP000002899"/>
    </source>
</evidence>
<dbReference type="Proteomes" id="UP000002899">
    <property type="component" value="Chromosome III"/>
</dbReference>
<evidence type="ECO:0000256" key="1">
    <source>
        <dbReference type="ARBA" id="ARBA00005912"/>
    </source>
</evidence>
<reference evidence="4 5" key="3">
    <citation type="journal article" date="2016" name="Sci. Rep.">
        <title>Genome-wide diversity and gene expression profiling of Babesia microti isolates identify polymorphic genes that mediate host-pathogen interactions.</title>
        <authorList>
            <person name="Silva J.C."/>
            <person name="Cornillot E."/>
            <person name="McCracken C."/>
            <person name="Usmani-Brown S."/>
            <person name="Dwivedi A."/>
            <person name="Ifeonu O.O."/>
            <person name="Crabtree J."/>
            <person name="Gotia H.T."/>
            <person name="Virji A.Z."/>
            <person name="Reynes C."/>
            <person name="Colinge J."/>
            <person name="Kumar V."/>
            <person name="Lawres L."/>
            <person name="Pazzi J.E."/>
            <person name="Pablo J.V."/>
            <person name="Hung C."/>
            <person name="Brancato J."/>
            <person name="Kumari P."/>
            <person name="Orvis J."/>
            <person name="Tretina K."/>
            <person name="Chibucos M."/>
            <person name="Ott S."/>
            <person name="Sadzewicz L."/>
            <person name="Sengamalay N."/>
            <person name="Shetty A.C."/>
            <person name="Su Q."/>
            <person name="Tallon L."/>
            <person name="Fraser C.M."/>
            <person name="Frutos R."/>
            <person name="Molina D.M."/>
            <person name="Krause P.J."/>
            <person name="Ben Mamoun C."/>
        </authorList>
    </citation>
    <scope>NUCLEOTIDE SEQUENCE [LARGE SCALE GENOMIC DNA]</scope>
    <source>
        <strain evidence="4 5">RI</strain>
    </source>
</reference>
<dbReference type="Pfam" id="PF01765">
    <property type="entry name" value="RRF"/>
    <property type="match status" value="1"/>
</dbReference>
<dbReference type="SUPFAM" id="SSF55194">
    <property type="entry name" value="Ribosome recycling factor, RRF"/>
    <property type="match status" value="1"/>
</dbReference>
<protein>
    <recommendedName>
        <fullName evidence="3">Ribosome recycling factor domain-containing protein</fullName>
    </recommendedName>
</protein>
<dbReference type="InterPro" id="IPR023584">
    <property type="entry name" value="Ribosome_recyc_fac_dom"/>
</dbReference>
<keyword evidence="2" id="KW-0648">Protein biosynthesis</keyword>
<dbReference type="KEGG" id="bmic:BMR1_03g00150"/>
<accession>A0A0K3AQA5</accession>
<proteinExistence type="inferred from homology"/>
<dbReference type="GO" id="GO:0006412">
    <property type="term" value="P:translation"/>
    <property type="evidence" value="ECO:0007669"/>
    <property type="project" value="UniProtKB-KW"/>
</dbReference>
<dbReference type="VEuPathDB" id="PiroplasmaDB:BMR1_03g00150"/>
<dbReference type="InterPro" id="IPR002661">
    <property type="entry name" value="Ribosome_recyc_fac"/>
</dbReference>
<sequence length="229" mass="26311">MQQRCINRPAIIASFALFICNNSLDKFANSHLARKRQNTSEIEYTDSENLELVDSIMDNLSKKLKQSNEFLISELEKLPTNKANPRLVENLILDCEKKPIKYLARTTVNQSTIKIQPYNKEHVKHLLDLVHKTFPESQTKSDSENVWITISALSDDLKEGVKAAVKELLLNTKNKHRVARQDAINALKNAKDRLSDDFYHMKLQEVDETSKKLYGEVEKLCNKKIELSA</sequence>
<dbReference type="PANTHER" id="PTHR20982">
    <property type="entry name" value="RIBOSOME RECYCLING FACTOR"/>
    <property type="match status" value="1"/>
</dbReference>